<dbReference type="Proteomes" id="UP000053820">
    <property type="component" value="Unassembled WGS sequence"/>
</dbReference>
<accession>A0A0C9VZJ2</accession>
<gene>
    <name evidence="2" type="ORF">HYDPIDRAFT_171056</name>
</gene>
<dbReference type="HOGENOM" id="CLU_582724_0_0_1"/>
<evidence type="ECO:0000256" key="1">
    <source>
        <dbReference type="SAM" id="MobiDB-lite"/>
    </source>
</evidence>
<reference evidence="2 3" key="1">
    <citation type="submission" date="2014-04" db="EMBL/GenBank/DDBJ databases">
        <title>Evolutionary Origins and Diversification of the Mycorrhizal Mutualists.</title>
        <authorList>
            <consortium name="DOE Joint Genome Institute"/>
            <consortium name="Mycorrhizal Genomics Consortium"/>
            <person name="Kohler A."/>
            <person name="Kuo A."/>
            <person name="Nagy L.G."/>
            <person name="Floudas D."/>
            <person name="Copeland A."/>
            <person name="Barry K.W."/>
            <person name="Cichocki N."/>
            <person name="Veneault-Fourrey C."/>
            <person name="LaButti K."/>
            <person name="Lindquist E.A."/>
            <person name="Lipzen A."/>
            <person name="Lundell T."/>
            <person name="Morin E."/>
            <person name="Murat C."/>
            <person name="Riley R."/>
            <person name="Ohm R."/>
            <person name="Sun H."/>
            <person name="Tunlid A."/>
            <person name="Henrissat B."/>
            <person name="Grigoriev I.V."/>
            <person name="Hibbett D.S."/>
            <person name="Martin F."/>
        </authorList>
    </citation>
    <scope>NUCLEOTIDE SEQUENCE [LARGE SCALE GENOMIC DNA]</scope>
    <source>
        <strain evidence="2 3">MD-312</strain>
    </source>
</reference>
<evidence type="ECO:0000313" key="3">
    <source>
        <dbReference type="Proteomes" id="UP000053820"/>
    </source>
</evidence>
<sequence length="469" mass="50561">MDTVLAVPAMGNGSSSSTPATAVAPTALVPSTVVPAPRTYARPLDSTYGRGWTARPRMLAVTQQVDANNAMAESLWSTFWAGIAPEVLRLKTMSIGRFIPAEHVVLMSSLSDTAIISVYCTTPICTWVKQDLSTPVEFEGSRVLIRAGDVDDGGMVGLDDELRVLVSHGKRSMPNDVEVQGVSSLKHRRVTTSLDRTATSLSTGPTSSAPLPYAPSLVLKPFLENPSKGQPEEPTFPHTYISEMLCMAHFVGISGPRDLATQFSKYFPGTKFVLKTLYKHRSYYSEGKEMNILQEKTELGADRPWPDMSRASEFKKRAREMKEKGKQGHISSSPITGTVLEGHDGSSPSPTGNAPSISLSGGVITSTSISTLLSQTNLDHFQFSFSTPNPLNADLPPSEGAVHPTPPSTTSSGIDGELDISQFLHNLKMTGIQFDQPGDGLDQPQRMHQADGGLSQSGDLYFDFDGGWL</sequence>
<evidence type="ECO:0000313" key="2">
    <source>
        <dbReference type="EMBL" id="KIJ58918.1"/>
    </source>
</evidence>
<dbReference type="OrthoDB" id="2663662at2759"/>
<name>A0A0C9VZJ2_9AGAM</name>
<dbReference type="EMBL" id="KN839904">
    <property type="protein sequence ID" value="KIJ58918.1"/>
    <property type="molecule type" value="Genomic_DNA"/>
</dbReference>
<feature type="region of interest" description="Disordered" evidence="1">
    <location>
        <begin position="434"/>
        <end position="455"/>
    </location>
</feature>
<proteinExistence type="predicted"/>
<protein>
    <submittedName>
        <fullName evidence="2">Uncharacterized protein</fullName>
    </submittedName>
</protein>
<feature type="region of interest" description="Disordered" evidence="1">
    <location>
        <begin position="394"/>
        <end position="416"/>
    </location>
</feature>
<organism evidence="2 3">
    <name type="scientific">Hydnomerulius pinastri MD-312</name>
    <dbReference type="NCBI Taxonomy" id="994086"/>
    <lineage>
        <taxon>Eukaryota</taxon>
        <taxon>Fungi</taxon>
        <taxon>Dikarya</taxon>
        <taxon>Basidiomycota</taxon>
        <taxon>Agaricomycotina</taxon>
        <taxon>Agaricomycetes</taxon>
        <taxon>Agaricomycetidae</taxon>
        <taxon>Boletales</taxon>
        <taxon>Boletales incertae sedis</taxon>
        <taxon>Leucogyrophana</taxon>
    </lineage>
</organism>
<feature type="compositionally biased region" description="Polar residues" evidence="1">
    <location>
        <begin position="346"/>
        <end position="355"/>
    </location>
</feature>
<feature type="region of interest" description="Disordered" evidence="1">
    <location>
        <begin position="322"/>
        <end position="358"/>
    </location>
</feature>
<keyword evidence="3" id="KW-1185">Reference proteome</keyword>
<dbReference type="AlphaFoldDB" id="A0A0C9VZJ2"/>